<evidence type="ECO:0000313" key="1">
    <source>
        <dbReference type="EnsemblPlants" id="Zm00001eb416250_P002"/>
    </source>
</evidence>
<gene>
    <name evidence="1" type="primary">LOC541993</name>
</gene>
<dbReference type="InParanoid" id="A0A804RIE3"/>
<reference evidence="1" key="3">
    <citation type="submission" date="2021-05" db="UniProtKB">
        <authorList>
            <consortium name="EnsemblPlants"/>
        </authorList>
    </citation>
    <scope>IDENTIFICATION</scope>
    <source>
        <strain evidence="1">cv. B73</strain>
    </source>
</reference>
<dbReference type="Gramene" id="Zm00001eb416250_T002">
    <property type="protein sequence ID" value="Zm00001eb416250_P002"/>
    <property type="gene ID" value="Zm00001eb416250"/>
</dbReference>
<dbReference type="PANTHER" id="PTHR48158:SF1">
    <property type="entry name" value="OS11G0453550 PROTEIN"/>
    <property type="match status" value="1"/>
</dbReference>
<dbReference type="Proteomes" id="UP000007305">
    <property type="component" value="Chromosome 10"/>
</dbReference>
<evidence type="ECO:0000313" key="2">
    <source>
        <dbReference type="Proteomes" id="UP000007305"/>
    </source>
</evidence>
<protein>
    <submittedName>
        <fullName evidence="1">Uncharacterized protein</fullName>
    </submittedName>
</protein>
<proteinExistence type="predicted"/>
<accession>A0A804RIE3</accession>
<dbReference type="RefSeq" id="XP_035819105.1">
    <property type="nucleotide sequence ID" value="XM_035963212.1"/>
</dbReference>
<organism evidence="1 2">
    <name type="scientific">Zea mays</name>
    <name type="common">Maize</name>
    <dbReference type="NCBI Taxonomy" id="4577"/>
    <lineage>
        <taxon>Eukaryota</taxon>
        <taxon>Viridiplantae</taxon>
        <taxon>Streptophyta</taxon>
        <taxon>Embryophyta</taxon>
        <taxon>Tracheophyta</taxon>
        <taxon>Spermatophyta</taxon>
        <taxon>Magnoliopsida</taxon>
        <taxon>Liliopsida</taxon>
        <taxon>Poales</taxon>
        <taxon>Poaceae</taxon>
        <taxon>PACMAD clade</taxon>
        <taxon>Panicoideae</taxon>
        <taxon>Andropogonodae</taxon>
        <taxon>Andropogoneae</taxon>
        <taxon>Tripsacinae</taxon>
        <taxon>Zea</taxon>
    </lineage>
</organism>
<name>A0A804RIE3_MAIZE</name>
<dbReference type="PANTHER" id="PTHR48158">
    <property type="entry name" value="OS11G0453550 PROTEIN"/>
    <property type="match status" value="1"/>
</dbReference>
<dbReference type="OrthoDB" id="679693at2759"/>
<dbReference type="AlphaFoldDB" id="A0A804RIE3"/>
<reference evidence="1" key="2">
    <citation type="submission" date="2019-07" db="EMBL/GenBank/DDBJ databases">
        <authorList>
            <person name="Seetharam A."/>
            <person name="Woodhouse M."/>
            <person name="Cannon E."/>
        </authorList>
    </citation>
    <scope>NUCLEOTIDE SEQUENCE [LARGE SCALE GENOMIC DNA]</scope>
    <source>
        <strain evidence="1">cv. B73</strain>
    </source>
</reference>
<keyword evidence="2" id="KW-1185">Reference proteome</keyword>
<sequence>MPSTLPACVGSSGIRLCESYTHQRQVVHDSVSYFGHIRFGQSIDDGRKSKTTVVVGGGNEAIVDEDNDIFNGCHYNNQNPHYSSALFCCSKDKLCWASLPECAANCPCKTNC</sequence>
<dbReference type="GeneID" id="541993"/>
<dbReference type="EnsemblPlants" id="Zm00001eb416250_T002">
    <property type="protein sequence ID" value="Zm00001eb416250_P002"/>
    <property type="gene ID" value="Zm00001eb416250"/>
</dbReference>
<reference evidence="2" key="1">
    <citation type="journal article" date="2009" name="Science">
        <title>The B73 maize genome: complexity, diversity, and dynamics.</title>
        <authorList>
            <person name="Schnable P.S."/>
            <person name="Ware D."/>
            <person name="Fulton R.S."/>
            <person name="Stein J.C."/>
            <person name="Wei F."/>
            <person name="Pasternak S."/>
            <person name="Liang C."/>
            <person name="Zhang J."/>
            <person name="Fulton L."/>
            <person name="Graves T.A."/>
            <person name="Minx P."/>
            <person name="Reily A.D."/>
            <person name="Courtney L."/>
            <person name="Kruchowski S.S."/>
            <person name="Tomlinson C."/>
            <person name="Strong C."/>
            <person name="Delehaunty K."/>
            <person name="Fronick C."/>
            <person name="Courtney B."/>
            <person name="Rock S.M."/>
            <person name="Belter E."/>
            <person name="Du F."/>
            <person name="Kim K."/>
            <person name="Abbott R.M."/>
            <person name="Cotton M."/>
            <person name="Levy A."/>
            <person name="Marchetto P."/>
            <person name="Ochoa K."/>
            <person name="Jackson S.M."/>
            <person name="Gillam B."/>
            <person name="Chen W."/>
            <person name="Yan L."/>
            <person name="Higginbotham J."/>
            <person name="Cardenas M."/>
            <person name="Waligorski J."/>
            <person name="Applebaum E."/>
            <person name="Phelps L."/>
            <person name="Falcone J."/>
            <person name="Kanchi K."/>
            <person name="Thane T."/>
            <person name="Scimone A."/>
            <person name="Thane N."/>
            <person name="Henke J."/>
            <person name="Wang T."/>
            <person name="Ruppert J."/>
            <person name="Shah N."/>
            <person name="Rotter K."/>
            <person name="Hodges J."/>
            <person name="Ingenthron E."/>
            <person name="Cordes M."/>
            <person name="Kohlberg S."/>
            <person name="Sgro J."/>
            <person name="Delgado B."/>
            <person name="Mead K."/>
            <person name="Chinwalla A."/>
            <person name="Leonard S."/>
            <person name="Crouse K."/>
            <person name="Collura K."/>
            <person name="Kudrna D."/>
            <person name="Currie J."/>
            <person name="He R."/>
            <person name="Angelova A."/>
            <person name="Rajasekar S."/>
            <person name="Mueller T."/>
            <person name="Lomeli R."/>
            <person name="Scara G."/>
            <person name="Ko A."/>
            <person name="Delaney K."/>
            <person name="Wissotski M."/>
            <person name="Lopez G."/>
            <person name="Campos D."/>
            <person name="Braidotti M."/>
            <person name="Ashley E."/>
            <person name="Golser W."/>
            <person name="Kim H."/>
            <person name="Lee S."/>
            <person name="Lin J."/>
            <person name="Dujmic Z."/>
            <person name="Kim W."/>
            <person name="Talag J."/>
            <person name="Zuccolo A."/>
            <person name="Fan C."/>
            <person name="Sebastian A."/>
            <person name="Kramer M."/>
            <person name="Spiegel L."/>
            <person name="Nascimento L."/>
            <person name="Zutavern T."/>
            <person name="Miller B."/>
            <person name="Ambroise C."/>
            <person name="Muller S."/>
            <person name="Spooner W."/>
            <person name="Narechania A."/>
            <person name="Ren L."/>
            <person name="Wei S."/>
            <person name="Kumari S."/>
            <person name="Faga B."/>
            <person name="Levy M.J."/>
            <person name="McMahan L."/>
            <person name="Van Buren P."/>
            <person name="Vaughn M.W."/>
            <person name="Ying K."/>
            <person name="Yeh C.-T."/>
            <person name="Emrich S.J."/>
            <person name="Jia Y."/>
            <person name="Kalyanaraman A."/>
            <person name="Hsia A.-P."/>
            <person name="Barbazuk W.B."/>
            <person name="Baucom R.S."/>
            <person name="Brutnell T.P."/>
            <person name="Carpita N.C."/>
            <person name="Chaparro C."/>
            <person name="Chia J.-M."/>
            <person name="Deragon J.-M."/>
            <person name="Estill J.C."/>
            <person name="Fu Y."/>
            <person name="Jeddeloh J.A."/>
            <person name="Han Y."/>
            <person name="Lee H."/>
            <person name="Li P."/>
            <person name="Lisch D.R."/>
            <person name="Liu S."/>
            <person name="Liu Z."/>
            <person name="Nagel D.H."/>
            <person name="McCann M.C."/>
            <person name="SanMiguel P."/>
            <person name="Myers A.M."/>
            <person name="Nettleton D."/>
            <person name="Nguyen J."/>
            <person name="Penning B.W."/>
            <person name="Ponnala L."/>
            <person name="Schneider K.L."/>
            <person name="Schwartz D.C."/>
            <person name="Sharma A."/>
            <person name="Soderlund C."/>
            <person name="Springer N.M."/>
            <person name="Sun Q."/>
            <person name="Wang H."/>
            <person name="Waterman M."/>
            <person name="Westerman R."/>
            <person name="Wolfgruber T.K."/>
            <person name="Yang L."/>
            <person name="Yu Y."/>
            <person name="Zhang L."/>
            <person name="Zhou S."/>
            <person name="Zhu Q."/>
            <person name="Bennetzen J.L."/>
            <person name="Dawe R.K."/>
            <person name="Jiang J."/>
            <person name="Jiang N."/>
            <person name="Presting G.G."/>
            <person name="Wessler S.R."/>
            <person name="Aluru S."/>
            <person name="Martienssen R.A."/>
            <person name="Clifton S.W."/>
            <person name="McCombie W.R."/>
            <person name="Wing R.A."/>
            <person name="Wilson R.K."/>
        </authorList>
    </citation>
    <scope>NUCLEOTIDE SEQUENCE [LARGE SCALE GENOMIC DNA]</scope>
    <source>
        <strain evidence="2">cv. B73</strain>
    </source>
</reference>